<dbReference type="InterPro" id="IPR011850">
    <property type="entry name" value="T2SS_GspF"/>
</dbReference>
<name>A0A1M6MRM1_9GAMM</name>
<dbReference type="AlphaFoldDB" id="A0A1M6MRM1"/>
<accession>A0A1M6MRM1</accession>
<evidence type="ECO:0000256" key="5">
    <source>
        <dbReference type="ARBA" id="ARBA00022475"/>
    </source>
</evidence>
<reference evidence="18" key="1">
    <citation type="submission" date="2016-11" db="EMBL/GenBank/DDBJ databases">
        <authorList>
            <person name="Varghese N."/>
            <person name="Submissions S."/>
        </authorList>
    </citation>
    <scope>NUCLEOTIDE SEQUENCE [LARGE SCALE GENOMIC DNA]</scope>
    <source>
        <strain evidence="18">ALO Sharm</strain>
    </source>
</reference>
<evidence type="ECO:0000256" key="1">
    <source>
        <dbReference type="ARBA" id="ARBA00002684"/>
    </source>
</evidence>
<comment type="similarity">
    <text evidence="3 14">Belongs to the GSP F family.</text>
</comment>
<evidence type="ECO:0000256" key="9">
    <source>
        <dbReference type="ARBA" id="ARBA00022837"/>
    </source>
</evidence>
<dbReference type="GO" id="GO:0046872">
    <property type="term" value="F:metal ion binding"/>
    <property type="evidence" value="ECO:0007669"/>
    <property type="project" value="UniProtKB-KW"/>
</dbReference>
<evidence type="ECO:0000256" key="7">
    <source>
        <dbReference type="ARBA" id="ARBA00022692"/>
    </source>
</evidence>
<keyword evidence="18" id="KW-1185">Reference proteome</keyword>
<feature type="transmembrane region" description="Helical" evidence="15">
    <location>
        <begin position="218"/>
        <end position="238"/>
    </location>
</feature>
<evidence type="ECO:0000256" key="14">
    <source>
        <dbReference type="RuleBase" id="RU003923"/>
    </source>
</evidence>
<evidence type="ECO:0000256" key="6">
    <source>
        <dbReference type="ARBA" id="ARBA00022519"/>
    </source>
</evidence>
<dbReference type="InterPro" id="IPR042094">
    <property type="entry name" value="T2SS_GspF_sf"/>
</dbReference>
<protein>
    <recommendedName>
        <fullName evidence="13">General secretion pathway protein F</fullName>
    </recommendedName>
</protein>
<evidence type="ECO:0000256" key="13">
    <source>
        <dbReference type="ARBA" id="ARBA00030750"/>
    </source>
</evidence>
<dbReference type="Proteomes" id="UP000184248">
    <property type="component" value="Unassembled WGS sequence"/>
</dbReference>
<proteinExistence type="inferred from homology"/>
<evidence type="ECO:0000256" key="11">
    <source>
        <dbReference type="ARBA" id="ARBA00022989"/>
    </source>
</evidence>
<keyword evidence="5" id="KW-1003">Cell membrane</keyword>
<dbReference type="PANTHER" id="PTHR30012:SF0">
    <property type="entry name" value="TYPE II SECRETION SYSTEM PROTEIN F-RELATED"/>
    <property type="match status" value="1"/>
</dbReference>
<dbReference type="NCBIfam" id="TIGR02120">
    <property type="entry name" value="GspF"/>
    <property type="match status" value="1"/>
</dbReference>
<evidence type="ECO:0000313" key="18">
    <source>
        <dbReference type="Proteomes" id="UP000184248"/>
    </source>
</evidence>
<keyword evidence="4 14" id="KW-0813">Transport</keyword>
<feature type="domain" description="Type II secretion system protein GspF" evidence="16">
    <location>
        <begin position="269"/>
        <end position="390"/>
    </location>
</feature>
<evidence type="ECO:0000256" key="2">
    <source>
        <dbReference type="ARBA" id="ARBA00004429"/>
    </source>
</evidence>
<dbReference type="InterPro" id="IPR018076">
    <property type="entry name" value="T2SS_GspF_dom"/>
</dbReference>
<dbReference type="OrthoDB" id="9805682at2"/>
<evidence type="ECO:0000256" key="10">
    <source>
        <dbReference type="ARBA" id="ARBA00022927"/>
    </source>
</evidence>
<dbReference type="FunFam" id="1.20.81.30:FF:000001">
    <property type="entry name" value="Type II secretion system protein F"/>
    <property type="match status" value="2"/>
</dbReference>
<feature type="transmembrane region" description="Helical" evidence="15">
    <location>
        <begin position="164"/>
        <end position="187"/>
    </location>
</feature>
<dbReference type="GO" id="GO:0005886">
    <property type="term" value="C:plasma membrane"/>
    <property type="evidence" value="ECO:0007669"/>
    <property type="project" value="UniProtKB-SubCell"/>
</dbReference>
<keyword evidence="10" id="KW-0653">Protein transport</keyword>
<comment type="function">
    <text evidence="1">Component of the type II secretion system inner membrane complex required for the energy-dependent secretion of extracellular factors such as proteases and toxins from the periplasm.</text>
</comment>
<keyword evidence="6" id="KW-0997">Cell inner membrane</keyword>
<evidence type="ECO:0000256" key="4">
    <source>
        <dbReference type="ARBA" id="ARBA00022448"/>
    </source>
</evidence>
<sequence length="400" mass="44117">MPTYRYLALDAEGRRRRDVIQAENEPHARELLSDRGLFARRLQEVRGARQRRRGQRLDTERLTLLTRQLATLIDAGIPVGQALEALATQADRETARVLLLSLVNRIREGYSLADSLKAHPASFDPLYVALVAAGERAGQLPQVLERLADHLERSQRQRQKAKGALIYPLVLILVSVGVVSGLMTYVVPRLAAQFERSDMTLPWLTSTLIALADLMQRAGPWLLVVLLIVGPIVARALRRPAIRLSVDRRLLRLPRLGELLLLLDSARLTRTLAILTLSGIPLVDALRVSRDTLANACLRQHLGEVEDAVTSGISLHRALADTGRFSPTLLHMVASGESSGRLGEMLERIATTQESTFSRRIDMALALFEPLIILVMGGVVLTIVLAILLPIMSLNSAMAI</sequence>
<dbReference type="Gene3D" id="1.20.81.30">
    <property type="entry name" value="Type II secretion system (T2SS), domain F"/>
    <property type="match status" value="2"/>
</dbReference>
<feature type="transmembrane region" description="Helical" evidence="15">
    <location>
        <begin position="371"/>
        <end position="394"/>
    </location>
</feature>
<dbReference type="GO" id="GO:0015628">
    <property type="term" value="P:protein secretion by the type II secretion system"/>
    <property type="evidence" value="ECO:0007669"/>
    <property type="project" value="InterPro"/>
</dbReference>
<dbReference type="RefSeq" id="WP_064697999.1">
    <property type="nucleotide sequence ID" value="NZ_BDEO01000001.1"/>
</dbReference>
<evidence type="ECO:0000256" key="15">
    <source>
        <dbReference type="SAM" id="Phobius"/>
    </source>
</evidence>
<evidence type="ECO:0000256" key="8">
    <source>
        <dbReference type="ARBA" id="ARBA00022723"/>
    </source>
</evidence>
<keyword evidence="9" id="KW-0106">Calcium</keyword>
<keyword evidence="7 14" id="KW-0812">Transmembrane</keyword>
<keyword evidence="8" id="KW-0479">Metal-binding</keyword>
<keyword evidence="12 15" id="KW-0472">Membrane</keyword>
<dbReference type="PANTHER" id="PTHR30012">
    <property type="entry name" value="GENERAL SECRETION PATHWAY PROTEIN"/>
    <property type="match status" value="1"/>
</dbReference>
<dbReference type="InterPro" id="IPR001992">
    <property type="entry name" value="T2SS_GspF/T4SS_PilC_CS"/>
</dbReference>
<keyword evidence="11 15" id="KW-1133">Transmembrane helix</keyword>
<gene>
    <name evidence="17" type="ORF">SAMN05192556_101137</name>
</gene>
<evidence type="ECO:0000256" key="12">
    <source>
        <dbReference type="ARBA" id="ARBA00023136"/>
    </source>
</evidence>
<evidence type="ECO:0000259" key="16">
    <source>
        <dbReference type="Pfam" id="PF00482"/>
    </source>
</evidence>
<evidence type="ECO:0000256" key="3">
    <source>
        <dbReference type="ARBA" id="ARBA00005745"/>
    </source>
</evidence>
<dbReference type="Pfam" id="PF00482">
    <property type="entry name" value="T2SSF"/>
    <property type="match status" value="2"/>
</dbReference>
<comment type="subcellular location">
    <subcellularLocation>
        <location evidence="2 14">Cell inner membrane</location>
        <topology evidence="2 14">Multi-pass membrane protein</topology>
    </subcellularLocation>
</comment>
<feature type="domain" description="Type II secretion system protein GspF" evidence="16">
    <location>
        <begin position="66"/>
        <end position="188"/>
    </location>
</feature>
<dbReference type="PROSITE" id="PS00874">
    <property type="entry name" value="T2SP_F"/>
    <property type="match status" value="1"/>
</dbReference>
<organism evidence="17 18">
    <name type="scientific">Halomonas caseinilytica</name>
    <dbReference type="NCBI Taxonomy" id="438744"/>
    <lineage>
        <taxon>Bacteria</taxon>
        <taxon>Pseudomonadati</taxon>
        <taxon>Pseudomonadota</taxon>
        <taxon>Gammaproteobacteria</taxon>
        <taxon>Oceanospirillales</taxon>
        <taxon>Halomonadaceae</taxon>
        <taxon>Halomonas</taxon>
    </lineage>
</organism>
<dbReference type="InterPro" id="IPR003004">
    <property type="entry name" value="GspF/PilC"/>
</dbReference>
<evidence type="ECO:0000313" key="17">
    <source>
        <dbReference type="EMBL" id="SHJ86062.1"/>
    </source>
</evidence>
<dbReference type="PRINTS" id="PR00812">
    <property type="entry name" value="BCTERIALGSPF"/>
</dbReference>
<dbReference type="EMBL" id="FRAL01000001">
    <property type="protein sequence ID" value="SHJ86062.1"/>
    <property type="molecule type" value="Genomic_DNA"/>
</dbReference>
<dbReference type="GO" id="GO:0015627">
    <property type="term" value="C:type II protein secretion system complex"/>
    <property type="evidence" value="ECO:0007669"/>
    <property type="project" value="InterPro"/>
</dbReference>